<evidence type="ECO:0000256" key="1">
    <source>
        <dbReference type="ARBA" id="ARBA00004401"/>
    </source>
</evidence>
<gene>
    <name evidence="8" type="primary">ftsL</name>
    <name evidence="10" type="ORF">A5892_08720</name>
</gene>
<sequence length="99" mass="11002">MMGSLPTKLFFGASLVSVMVLAGIVLVSAFTVVTVTHQTRLNYASLQTLERERDELQAVWSRLLLEESTWSTPSRVESISQQRLDMHVPAVNDTEVLAP</sequence>
<evidence type="ECO:0000256" key="4">
    <source>
        <dbReference type="ARBA" id="ARBA00022692"/>
    </source>
</evidence>
<dbReference type="HAMAP" id="MF_00910">
    <property type="entry name" value="FtsL"/>
    <property type="match status" value="1"/>
</dbReference>
<evidence type="ECO:0000313" key="11">
    <source>
        <dbReference type="Proteomes" id="UP000077875"/>
    </source>
</evidence>
<dbReference type="RefSeq" id="WP_064124394.1">
    <property type="nucleotide sequence ID" value="NZ_CP015243.1"/>
</dbReference>
<keyword evidence="11" id="KW-1185">Reference proteome</keyword>
<dbReference type="EMBL" id="CP015243">
    <property type="protein sequence ID" value="ANF59577.1"/>
    <property type="molecule type" value="Genomic_DNA"/>
</dbReference>
<keyword evidence="3 8" id="KW-0132">Cell division</keyword>
<evidence type="ECO:0000256" key="5">
    <source>
        <dbReference type="ARBA" id="ARBA00022989"/>
    </source>
</evidence>
<comment type="subunit">
    <text evidence="8">Part of a complex composed of FtsB, FtsL and FtsQ.</text>
</comment>
<keyword evidence="6 8" id="KW-0472">Membrane</keyword>
<accession>A0A172YK34</accession>
<dbReference type="Proteomes" id="UP000077875">
    <property type="component" value="Chromosome"/>
</dbReference>
<dbReference type="NCBIfam" id="TIGR02209">
    <property type="entry name" value="ftsL_broad"/>
    <property type="match status" value="1"/>
</dbReference>
<reference evidence="10 11" key="1">
    <citation type="submission" date="2016-04" db="EMBL/GenBank/DDBJ databases">
        <title>Complete Genome Sequence of Halotalea alkalilenta IHB B 13600.</title>
        <authorList>
            <person name="Swarnkar M.K."/>
            <person name="Sharma A."/>
            <person name="Kaushal K."/>
            <person name="Soni R."/>
            <person name="Rana S."/>
            <person name="Singh A.K."/>
            <person name="Gulati A."/>
        </authorList>
    </citation>
    <scope>NUCLEOTIDE SEQUENCE [LARGE SCALE GENOMIC DNA]</scope>
    <source>
        <strain evidence="10 11">IHB B 13600</strain>
    </source>
</reference>
<comment type="subcellular location">
    <subcellularLocation>
        <location evidence="8">Cell inner membrane</location>
        <topology evidence="8">Single-pass type II membrane protein</topology>
    </subcellularLocation>
    <subcellularLocation>
        <location evidence="1">Cell membrane</location>
        <topology evidence="1">Single-pass type II membrane protein</topology>
    </subcellularLocation>
    <text evidence="8">Localizes to the division septum where it forms a ring structure.</text>
</comment>
<dbReference type="STRING" id="376489.A5892_08720"/>
<dbReference type="PANTHER" id="PTHR37479">
    <property type="entry name" value="CELL DIVISION PROTEIN FTSL"/>
    <property type="match status" value="1"/>
</dbReference>
<keyword evidence="2 8" id="KW-1003">Cell membrane</keyword>
<dbReference type="GO" id="GO:0043093">
    <property type="term" value="P:FtsZ-dependent cytokinesis"/>
    <property type="evidence" value="ECO:0007669"/>
    <property type="project" value="UniProtKB-UniRule"/>
</dbReference>
<comment type="function">
    <text evidence="8">Essential cell division protein. May link together the upstream cell division proteins, which are predominantly cytoplasmic, with the downstream cell division proteins, which are predominantly periplasmic.</text>
</comment>
<proteinExistence type="inferred from homology"/>
<keyword evidence="7 8" id="KW-0131">Cell cycle</keyword>
<organism evidence="10 11">
    <name type="scientific">Halotalea alkalilenta</name>
    <dbReference type="NCBI Taxonomy" id="376489"/>
    <lineage>
        <taxon>Bacteria</taxon>
        <taxon>Pseudomonadati</taxon>
        <taxon>Pseudomonadota</taxon>
        <taxon>Gammaproteobacteria</taxon>
        <taxon>Oceanospirillales</taxon>
        <taxon>Halomonadaceae</taxon>
        <taxon>Halotalea</taxon>
    </lineage>
</organism>
<comment type="similarity">
    <text evidence="8">Belongs to the FtsL family.</text>
</comment>
<keyword evidence="5 8" id="KW-1133">Transmembrane helix</keyword>
<dbReference type="InterPro" id="IPR011922">
    <property type="entry name" value="Cell_div_FtsL"/>
</dbReference>
<evidence type="ECO:0000313" key="10">
    <source>
        <dbReference type="EMBL" id="ANF59577.1"/>
    </source>
</evidence>
<evidence type="ECO:0000256" key="9">
    <source>
        <dbReference type="NCBIfam" id="TIGR02209"/>
    </source>
</evidence>
<name>A0A172YK34_9GAMM</name>
<evidence type="ECO:0000256" key="2">
    <source>
        <dbReference type="ARBA" id="ARBA00022475"/>
    </source>
</evidence>
<dbReference type="KEGG" id="haa:A5892_08720"/>
<evidence type="ECO:0000256" key="6">
    <source>
        <dbReference type="ARBA" id="ARBA00023136"/>
    </source>
</evidence>
<dbReference type="AlphaFoldDB" id="A0A172YK34"/>
<dbReference type="PANTHER" id="PTHR37479:SF1">
    <property type="entry name" value="CELL DIVISION PROTEIN FTSL"/>
    <property type="match status" value="1"/>
</dbReference>
<dbReference type="Pfam" id="PF04999">
    <property type="entry name" value="FtsL"/>
    <property type="match status" value="1"/>
</dbReference>
<dbReference type="GO" id="GO:0032153">
    <property type="term" value="C:cell division site"/>
    <property type="evidence" value="ECO:0007669"/>
    <property type="project" value="UniProtKB-UniRule"/>
</dbReference>
<keyword evidence="4 8" id="KW-0812">Transmembrane</keyword>
<keyword evidence="8" id="KW-0997">Cell inner membrane</keyword>
<evidence type="ECO:0000256" key="8">
    <source>
        <dbReference type="HAMAP-Rule" id="MF_00910"/>
    </source>
</evidence>
<dbReference type="GO" id="GO:0005886">
    <property type="term" value="C:plasma membrane"/>
    <property type="evidence" value="ECO:0007669"/>
    <property type="project" value="UniProtKB-SubCell"/>
</dbReference>
<evidence type="ECO:0000256" key="3">
    <source>
        <dbReference type="ARBA" id="ARBA00022618"/>
    </source>
</evidence>
<evidence type="ECO:0000256" key="7">
    <source>
        <dbReference type="ARBA" id="ARBA00023306"/>
    </source>
</evidence>
<protein>
    <recommendedName>
        <fullName evidence="8 9">Cell division protein FtsL</fullName>
    </recommendedName>
</protein>